<reference evidence="1" key="1">
    <citation type="submission" date="2020-04" db="EMBL/GenBank/DDBJ databases">
        <authorList>
            <person name="Chiriac C."/>
            <person name="Salcher M."/>
            <person name="Ghai R."/>
            <person name="Kavagutti S V."/>
        </authorList>
    </citation>
    <scope>NUCLEOTIDE SEQUENCE</scope>
</reference>
<gene>
    <name evidence="1" type="ORF">UFOVP724_78</name>
</gene>
<evidence type="ECO:0000313" key="1">
    <source>
        <dbReference type="EMBL" id="CAB4160114.1"/>
    </source>
</evidence>
<proteinExistence type="predicted"/>
<protein>
    <submittedName>
        <fullName evidence="1">Uncharacterized protein</fullName>
    </submittedName>
</protein>
<name>A0A6J5NXX3_9CAUD</name>
<sequence length="120" mass="13978">MSTTVIVIRGNSSQSLLNRIADALQDPQETKPVQVKVENLRPTRTPNKFKYTLNPQSEKAIKRYIKQHPSFHYSNLVAYMRSLGFATVFNKDIVEFLQKNKVQKTKDLQNKTNIWVTQKR</sequence>
<dbReference type="EMBL" id="LR796696">
    <property type="protein sequence ID" value="CAB4160114.1"/>
    <property type="molecule type" value="Genomic_DNA"/>
</dbReference>
<accession>A0A6J5NXX3</accession>
<organism evidence="1">
    <name type="scientific">uncultured Caudovirales phage</name>
    <dbReference type="NCBI Taxonomy" id="2100421"/>
    <lineage>
        <taxon>Viruses</taxon>
        <taxon>Duplodnaviria</taxon>
        <taxon>Heunggongvirae</taxon>
        <taxon>Uroviricota</taxon>
        <taxon>Caudoviricetes</taxon>
        <taxon>Peduoviridae</taxon>
        <taxon>Maltschvirus</taxon>
        <taxon>Maltschvirus maltsch</taxon>
    </lineage>
</organism>